<name>A0A5F9CR62_RABIT</name>
<dbReference type="GO" id="GO:0003677">
    <property type="term" value="F:DNA binding"/>
    <property type="evidence" value="ECO:0007669"/>
    <property type="project" value="UniProtKB-KW"/>
</dbReference>
<dbReference type="Gene3D" id="3.30.710.10">
    <property type="entry name" value="Potassium Channel Kv1.1, Chain A"/>
    <property type="match status" value="1"/>
</dbReference>
<dbReference type="PROSITE" id="PS00028">
    <property type="entry name" value="ZINC_FINGER_C2H2_1"/>
    <property type="match status" value="7"/>
</dbReference>
<dbReference type="InterPro" id="IPR036236">
    <property type="entry name" value="Znf_C2H2_sf"/>
</dbReference>
<dbReference type="InParanoid" id="A0A5F9CR62"/>
<dbReference type="GO" id="GO:0008270">
    <property type="term" value="F:zinc ion binding"/>
    <property type="evidence" value="ECO:0007669"/>
    <property type="project" value="UniProtKB-KW"/>
</dbReference>
<keyword evidence="5" id="KW-0963">Cytoplasm</keyword>
<dbReference type="GO" id="GO:0005730">
    <property type="term" value="C:nucleolus"/>
    <property type="evidence" value="ECO:0007669"/>
    <property type="project" value="UniProtKB-SubCell"/>
</dbReference>
<dbReference type="PROSITE" id="PS50097">
    <property type="entry name" value="BTB"/>
    <property type="match status" value="1"/>
</dbReference>
<evidence type="ECO:0000256" key="20">
    <source>
        <dbReference type="PROSITE-ProRule" id="PRU00042"/>
    </source>
</evidence>
<dbReference type="GO" id="GO:0005737">
    <property type="term" value="C:cytoplasm"/>
    <property type="evidence" value="ECO:0007669"/>
    <property type="project" value="UniProtKB-SubCell"/>
</dbReference>
<keyword evidence="7" id="KW-0597">Phosphoprotein</keyword>
<accession>A0A5F9CR62</accession>
<evidence type="ECO:0000313" key="25">
    <source>
        <dbReference type="Proteomes" id="UP000001811"/>
    </source>
</evidence>
<evidence type="ECO:0000259" key="23">
    <source>
        <dbReference type="PROSITE" id="PS50157"/>
    </source>
</evidence>
<keyword evidence="6" id="KW-0678">Repressor</keyword>
<evidence type="ECO:0000256" key="12">
    <source>
        <dbReference type="ARBA" id="ARBA00023015"/>
    </source>
</evidence>
<dbReference type="GO" id="GO:0000981">
    <property type="term" value="F:DNA-binding transcription factor activity, RNA polymerase II-specific"/>
    <property type="evidence" value="ECO:0007669"/>
    <property type="project" value="TreeGrafter"/>
</dbReference>
<dbReference type="AlphaFoldDB" id="A0A5F9CR62"/>
<feature type="domain" description="C2H2-type" evidence="23">
    <location>
        <begin position="478"/>
        <end position="505"/>
    </location>
</feature>
<dbReference type="FunFam" id="3.30.160.60:FF:000670">
    <property type="entry name" value="zinc finger protein 22"/>
    <property type="match status" value="1"/>
</dbReference>
<evidence type="ECO:0000256" key="21">
    <source>
        <dbReference type="SAM" id="MobiDB-lite"/>
    </source>
</evidence>
<feature type="compositionally biased region" description="Acidic residues" evidence="21">
    <location>
        <begin position="299"/>
        <end position="315"/>
    </location>
</feature>
<keyword evidence="9" id="KW-0677">Repeat</keyword>
<evidence type="ECO:0000256" key="13">
    <source>
        <dbReference type="ARBA" id="ARBA00023125"/>
    </source>
</evidence>
<dbReference type="FunCoup" id="A0A5F9CR62">
    <property type="interactions" value="1399"/>
</dbReference>
<feature type="region of interest" description="Disordered" evidence="21">
    <location>
        <begin position="243"/>
        <end position="318"/>
    </location>
</feature>
<evidence type="ECO:0000256" key="11">
    <source>
        <dbReference type="ARBA" id="ARBA00022833"/>
    </source>
</evidence>
<dbReference type="Bgee" id="ENSOCUG00000022494">
    <property type="expression patterns" value="Expressed in autopod skin and 11 other cell types or tissues"/>
</dbReference>
<dbReference type="FunFam" id="3.30.160.60:FF:000701">
    <property type="entry name" value="Zinc finger and BTB domain containing 40"/>
    <property type="match status" value="1"/>
</dbReference>
<feature type="domain" description="C2H2-type" evidence="23">
    <location>
        <begin position="422"/>
        <end position="449"/>
    </location>
</feature>
<evidence type="ECO:0000256" key="14">
    <source>
        <dbReference type="ARBA" id="ARBA00023163"/>
    </source>
</evidence>
<evidence type="ECO:0000259" key="22">
    <source>
        <dbReference type="PROSITE" id="PS50097"/>
    </source>
</evidence>
<evidence type="ECO:0000256" key="19">
    <source>
        <dbReference type="ARBA" id="ARBA00079541"/>
    </source>
</evidence>
<keyword evidence="13" id="KW-0238">DNA-binding</keyword>
<dbReference type="FunFam" id="3.30.160.60:FF:000657">
    <property type="entry name" value="GDNF inducible zinc finger protein 1"/>
    <property type="match status" value="1"/>
</dbReference>
<dbReference type="Pfam" id="PF00096">
    <property type="entry name" value="zf-C2H2"/>
    <property type="match status" value="5"/>
</dbReference>
<dbReference type="STRING" id="9986.ENSOCUP00000035844"/>
<feature type="domain" description="C2H2-type" evidence="23">
    <location>
        <begin position="450"/>
        <end position="477"/>
    </location>
</feature>
<feature type="domain" description="C2H2-type" evidence="23">
    <location>
        <begin position="355"/>
        <end position="383"/>
    </location>
</feature>
<dbReference type="PROSITE" id="PS50157">
    <property type="entry name" value="ZINC_FINGER_C2H2_2"/>
    <property type="match status" value="8"/>
</dbReference>
<keyword evidence="12" id="KW-0805">Transcription regulation</keyword>
<feature type="domain" description="BTB" evidence="22">
    <location>
        <begin position="31"/>
        <end position="103"/>
    </location>
</feature>
<evidence type="ECO:0000256" key="16">
    <source>
        <dbReference type="ARBA" id="ARBA00053896"/>
    </source>
</evidence>
<dbReference type="Ensembl" id="ENSOCUT00000021768.2">
    <property type="protein sequence ID" value="ENSOCUP00000035844.1"/>
    <property type="gene ID" value="ENSOCUG00000022494.2"/>
</dbReference>
<keyword evidence="14" id="KW-0804">Transcription</keyword>
<dbReference type="Proteomes" id="UP000001811">
    <property type="component" value="Chromosome 11"/>
</dbReference>
<reference evidence="24" key="2">
    <citation type="submission" date="2025-08" db="UniProtKB">
        <authorList>
            <consortium name="Ensembl"/>
        </authorList>
    </citation>
    <scope>IDENTIFICATION</scope>
    <source>
        <strain evidence="24">Thorbecke</strain>
    </source>
</reference>
<organism evidence="24 25">
    <name type="scientific">Oryctolagus cuniculus</name>
    <name type="common">Rabbit</name>
    <dbReference type="NCBI Taxonomy" id="9986"/>
    <lineage>
        <taxon>Eukaryota</taxon>
        <taxon>Metazoa</taxon>
        <taxon>Chordata</taxon>
        <taxon>Craniata</taxon>
        <taxon>Vertebrata</taxon>
        <taxon>Euteleostomi</taxon>
        <taxon>Mammalia</taxon>
        <taxon>Eutheria</taxon>
        <taxon>Euarchontoglires</taxon>
        <taxon>Glires</taxon>
        <taxon>Lagomorpha</taxon>
        <taxon>Leporidae</taxon>
        <taxon>Oryctolagus</taxon>
    </lineage>
</organism>
<keyword evidence="10 20" id="KW-0863">Zinc-finger</keyword>
<proteinExistence type="inferred from homology"/>
<keyword evidence="25" id="KW-1185">Reference proteome</keyword>
<dbReference type="FunFam" id="3.30.160.60:FF:001633">
    <property type="entry name" value="GDNF inducible zinc finger protein 1"/>
    <property type="match status" value="1"/>
</dbReference>
<dbReference type="Pfam" id="PF13912">
    <property type="entry name" value="zf-C2H2_6"/>
    <property type="match status" value="2"/>
</dbReference>
<feature type="domain" description="C2H2-type" evidence="23">
    <location>
        <begin position="394"/>
        <end position="421"/>
    </location>
</feature>
<dbReference type="Pfam" id="PF00651">
    <property type="entry name" value="BTB"/>
    <property type="match status" value="1"/>
</dbReference>
<feature type="domain" description="C2H2-type" evidence="23">
    <location>
        <begin position="324"/>
        <end position="351"/>
    </location>
</feature>
<evidence type="ECO:0000256" key="4">
    <source>
        <dbReference type="ARBA" id="ARBA00006991"/>
    </source>
</evidence>
<dbReference type="FunFam" id="3.30.160.60:FF:000709">
    <property type="entry name" value="GDNF-inducible zinc finger protein 1"/>
    <property type="match status" value="1"/>
</dbReference>
<evidence type="ECO:0000313" key="24">
    <source>
        <dbReference type="Ensembl" id="ENSOCUP00000035844.1"/>
    </source>
</evidence>
<reference evidence="24 25" key="1">
    <citation type="journal article" date="2011" name="Nature">
        <title>A high-resolution map of human evolutionary constraint using 29 mammals.</title>
        <authorList>
            <person name="Lindblad-Toh K."/>
            <person name="Garber M."/>
            <person name="Zuk O."/>
            <person name="Lin M.F."/>
            <person name="Parker B.J."/>
            <person name="Washietl S."/>
            <person name="Kheradpour P."/>
            <person name="Ernst J."/>
            <person name="Jordan G."/>
            <person name="Mauceli E."/>
            <person name="Ward L.D."/>
            <person name="Lowe C.B."/>
            <person name="Holloway A.K."/>
            <person name="Clamp M."/>
            <person name="Gnerre S."/>
            <person name="Alfoldi J."/>
            <person name="Beal K."/>
            <person name="Chang J."/>
            <person name="Clawson H."/>
            <person name="Cuff J."/>
            <person name="Di Palma F."/>
            <person name="Fitzgerald S."/>
            <person name="Flicek P."/>
            <person name="Guttman M."/>
            <person name="Hubisz M.J."/>
            <person name="Jaffe D.B."/>
            <person name="Jungreis I."/>
            <person name="Kent W.J."/>
            <person name="Kostka D."/>
            <person name="Lara M."/>
            <person name="Martins A.L."/>
            <person name="Massingham T."/>
            <person name="Moltke I."/>
            <person name="Raney B.J."/>
            <person name="Rasmussen M.D."/>
            <person name="Robinson J."/>
            <person name="Stark A."/>
            <person name="Vilella A.J."/>
            <person name="Wen J."/>
            <person name="Xie X."/>
            <person name="Zody M.C."/>
            <person name="Baldwin J."/>
            <person name="Bloom T."/>
            <person name="Chin C.W."/>
            <person name="Heiman D."/>
            <person name="Nicol R."/>
            <person name="Nusbaum C."/>
            <person name="Young S."/>
            <person name="Wilkinson J."/>
            <person name="Worley K.C."/>
            <person name="Kovar C.L."/>
            <person name="Muzny D.M."/>
            <person name="Gibbs R.A."/>
            <person name="Cree A."/>
            <person name="Dihn H.H."/>
            <person name="Fowler G."/>
            <person name="Jhangiani S."/>
            <person name="Joshi V."/>
            <person name="Lee S."/>
            <person name="Lewis L.R."/>
            <person name="Nazareth L.V."/>
            <person name="Okwuonu G."/>
            <person name="Santibanez J."/>
            <person name="Warren W.C."/>
            <person name="Mardis E.R."/>
            <person name="Weinstock G.M."/>
            <person name="Wilson R.K."/>
            <person name="Delehaunty K."/>
            <person name="Dooling D."/>
            <person name="Fronik C."/>
            <person name="Fulton L."/>
            <person name="Fulton B."/>
            <person name="Graves T."/>
            <person name="Minx P."/>
            <person name="Sodergren E."/>
            <person name="Birney E."/>
            <person name="Margulies E.H."/>
            <person name="Herrero J."/>
            <person name="Green E.D."/>
            <person name="Haussler D."/>
            <person name="Siepel A."/>
            <person name="Goldman N."/>
            <person name="Pollard K.S."/>
            <person name="Pedersen J.S."/>
            <person name="Lander E.S."/>
            <person name="Kellis M."/>
        </authorList>
    </citation>
    <scope>NUCLEOTIDE SEQUENCE [LARGE SCALE GENOMIC DNA]</scope>
    <source>
        <strain evidence="24 25">Thorbecke inbred</strain>
    </source>
</reference>
<dbReference type="InterPro" id="IPR011333">
    <property type="entry name" value="SKP1/BTB/POZ_sf"/>
</dbReference>
<dbReference type="EMBL" id="AAGW02043453">
    <property type="status" value="NOT_ANNOTATED_CDS"/>
    <property type="molecule type" value="Genomic_DNA"/>
</dbReference>
<dbReference type="PANTHER" id="PTHR24394">
    <property type="entry name" value="ZINC FINGER PROTEIN"/>
    <property type="match status" value="1"/>
</dbReference>
<dbReference type="GO" id="GO:0045892">
    <property type="term" value="P:negative regulation of DNA-templated transcription"/>
    <property type="evidence" value="ECO:0007669"/>
    <property type="project" value="UniProtKB-ARBA"/>
</dbReference>
<reference evidence="24" key="3">
    <citation type="submission" date="2025-09" db="UniProtKB">
        <authorList>
            <consortium name="Ensembl"/>
        </authorList>
    </citation>
    <scope>IDENTIFICATION</scope>
    <source>
        <strain evidence="24">Thorbecke</strain>
    </source>
</reference>
<protein>
    <recommendedName>
        <fullName evidence="18">GDNF-inducible zinc finger protein 1</fullName>
    </recommendedName>
    <alternativeName>
        <fullName evidence="19">Zinc finger protein 336</fullName>
    </alternativeName>
</protein>
<evidence type="ECO:0000256" key="15">
    <source>
        <dbReference type="ARBA" id="ARBA00023242"/>
    </source>
</evidence>
<dbReference type="SMR" id="A0A5F9CR62"/>
<dbReference type="SUPFAM" id="SSF57667">
    <property type="entry name" value="beta-beta-alpha zinc fingers"/>
    <property type="match status" value="4"/>
</dbReference>
<dbReference type="FunFam" id="3.30.710.10:FF:000090">
    <property type="entry name" value="GDNF inducible zinc finger protein 1"/>
    <property type="match status" value="1"/>
</dbReference>
<evidence type="ECO:0000256" key="5">
    <source>
        <dbReference type="ARBA" id="ARBA00022490"/>
    </source>
</evidence>
<comment type="function">
    <text evidence="16">Transcriptional repressor that binds the GZF1 responsive element (GRE) (consensus: 5'-TGCGCN[TG][CA]TATA-3'). May be regulating VSX2/HOX10 expression.</text>
</comment>
<feature type="domain" description="C2H2-type" evidence="23">
    <location>
        <begin position="534"/>
        <end position="561"/>
    </location>
</feature>
<dbReference type="InterPro" id="IPR013087">
    <property type="entry name" value="Znf_C2H2_type"/>
</dbReference>
<keyword evidence="8" id="KW-0479">Metal-binding</keyword>
<dbReference type="CDD" id="cd18211">
    <property type="entry name" value="BTB_POZ_ZBTB23_GZF1"/>
    <property type="match status" value="1"/>
</dbReference>
<evidence type="ECO:0000256" key="17">
    <source>
        <dbReference type="ARBA" id="ARBA00066274"/>
    </source>
</evidence>
<feature type="region of interest" description="Disordered" evidence="21">
    <location>
        <begin position="147"/>
        <end position="228"/>
    </location>
</feature>
<dbReference type="SUPFAM" id="SSF54695">
    <property type="entry name" value="POZ domain"/>
    <property type="match status" value="1"/>
</dbReference>
<dbReference type="GeneTree" id="ENSGT00870000136554"/>
<feature type="compositionally biased region" description="Basic and acidic residues" evidence="21">
    <location>
        <begin position="204"/>
        <end position="213"/>
    </location>
</feature>
<evidence type="ECO:0000256" key="2">
    <source>
        <dbReference type="ARBA" id="ARBA00004496"/>
    </source>
</evidence>
<evidence type="ECO:0000256" key="18">
    <source>
        <dbReference type="ARBA" id="ARBA00074932"/>
    </source>
</evidence>
<evidence type="ECO:0000256" key="10">
    <source>
        <dbReference type="ARBA" id="ARBA00022771"/>
    </source>
</evidence>
<keyword evidence="11" id="KW-0862">Zinc</keyword>
<keyword evidence="15" id="KW-0539">Nucleus</keyword>
<dbReference type="InterPro" id="IPR000210">
    <property type="entry name" value="BTB/POZ_dom"/>
</dbReference>
<evidence type="ECO:0000256" key="9">
    <source>
        <dbReference type="ARBA" id="ARBA00022737"/>
    </source>
</evidence>
<evidence type="ECO:0000256" key="7">
    <source>
        <dbReference type="ARBA" id="ARBA00022553"/>
    </source>
</evidence>
<evidence type="ECO:0000256" key="8">
    <source>
        <dbReference type="ARBA" id="ARBA00022723"/>
    </source>
</evidence>
<dbReference type="SMART" id="SM00225">
    <property type="entry name" value="BTB"/>
    <property type="match status" value="1"/>
</dbReference>
<dbReference type="FunFam" id="3.30.160.60:FF:000771">
    <property type="entry name" value="zinc finger protein 648"/>
    <property type="match status" value="1"/>
</dbReference>
<comment type="similarity">
    <text evidence="4">Belongs to the krueppel C2H2-type zinc-finger protein family.</text>
</comment>
<comment type="subunit">
    <text evidence="17">Interacts with NCL.</text>
</comment>
<evidence type="ECO:0000256" key="6">
    <source>
        <dbReference type="ARBA" id="ARBA00022491"/>
    </source>
</evidence>
<comment type="subcellular location">
    <subcellularLocation>
        <location evidence="2">Cytoplasm</location>
    </subcellularLocation>
    <subcellularLocation>
        <location evidence="3">Nucleus</location>
        <location evidence="3">Nucleolus</location>
    </subcellularLocation>
</comment>
<dbReference type="SMART" id="SM00355">
    <property type="entry name" value="ZnF_C2H2"/>
    <property type="match status" value="8"/>
</dbReference>
<evidence type="ECO:0000256" key="3">
    <source>
        <dbReference type="ARBA" id="ARBA00004604"/>
    </source>
</evidence>
<dbReference type="PANTHER" id="PTHR24394:SF44">
    <property type="entry name" value="ZINC FINGER PROTEIN 271-LIKE"/>
    <property type="match status" value="1"/>
</dbReference>
<feature type="domain" description="C2H2-type" evidence="23">
    <location>
        <begin position="506"/>
        <end position="533"/>
    </location>
</feature>
<dbReference type="Gene3D" id="3.30.160.60">
    <property type="entry name" value="Classic Zinc Finger"/>
    <property type="match status" value="7"/>
</dbReference>
<sequence>MESGAVLLESKSSPLNLLHEMHELRRLGHLCDVTVSVEYQGVRKDFMAHKAVLAATSKFFKEMFLNEKSADGARTNVHLNEVQVVDFASFLEFVYTAKVQVEEDRVQRMLETAEKLKCLDLSETCFQLKKQMLESVLLELQNFSESQGAEASGGPQVGVGPDPRAGALGMDGAHPNGLVDRSDYPGEQMSNGVSPGTPPRKSKEKADKKKDVAKPPYPKIRRASGRLAGRKVFVEIPKKKYTRRLREQETGAEGSSGDPGAAQAQDPESAGMETRPLTKVEGGGAGMQVADPLPKAAGEGEEEEEEEKEEEEEGGAAEKRRSNLKCGICEKAFLYEKSFLKHIRRHHGVASEVVYRCDTCGQTFANRCNLRSHQRHVHSSERRFPCELCGKKFKRCTECGAKFSQPSALKTHMRIHTGEKPFVCDECGARFTQNHMLIYHKRCHTGERPFMCETCGKSFASKEYLKHHNRIHTGSKPFKCEVCFRTFAQRNSLYQHIKVHTGERPYCCDQCRKQFTQLNALQRHHRIHRGEKPLMCNACGRTFTDKSTLRRHTSIHDKNTPWKSFLVIVDGSPKNDEGHKTEQPDEEYVPPKLSDKLLSFAESSHFHGLAAVPGSVAPAHDGNAADTACKADAAVVSQDALLATTLSELSELSPQADAMPAQLHPLTSME</sequence>
<evidence type="ECO:0000256" key="1">
    <source>
        <dbReference type="ARBA" id="ARBA00003767"/>
    </source>
</evidence>
<dbReference type="FunFam" id="3.30.160.60:FF:000322">
    <property type="entry name" value="GDNF-inducible zinc finger protein 1"/>
    <property type="match status" value="1"/>
</dbReference>
<comment type="function">
    <text evidence="1">May be involved in transcriptional regulation.</text>
</comment>